<dbReference type="AlphaFoldDB" id="A0A1H5TBC7"/>
<proteinExistence type="predicted"/>
<name>A0A1H5TBC7_9PROT</name>
<dbReference type="Proteomes" id="UP000236753">
    <property type="component" value="Unassembled WGS sequence"/>
</dbReference>
<gene>
    <name evidence="1" type="ORF">SAMN05216334_10497</name>
</gene>
<sequence>MLTFRVKSNSVTGFKNQEECSLSSPTPTRWLRFVESRLKIEFPKTLWLVGFFMPNLRYFKECGSKKNFYKQELYLINKLGSIAWQLYNQ</sequence>
<organism evidence="1 2">
    <name type="scientific">Nitrosomonas ureae</name>
    <dbReference type="NCBI Taxonomy" id="44577"/>
    <lineage>
        <taxon>Bacteria</taxon>
        <taxon>Pseudomonadati</taxon>
        <taxon>Pseudomonadota</taxon>
        <taxon>Betaproteobacteria</taxon>
        <taxon>Nitrosomonadales</taxon>
        <taxon>Nitrosomonadaceae</taxon>
        <taxon>Nitrosomonas</taxon>
    </lineage>
</organism>
<evidence type="ECO:0000313" key="2">
    <source>
        <dbReference type="Proteomes" id="UP000236753"/>
    </source>
</evidence>
<protein>
    <submittedName>
        <fullName evidence="1">Uncharacterized protein</fullName>
    </submittedName>
</protein>
<evidence type="ECO:0000313" key="1">
    <source>
        <dbReference type="EMBL" id="SEF60182.1"/>
    </source>
</evidence>
<dbReference type="EMBL" id="FNUX01000004">
    <property type="protein sequence ID" value="SEF60182.1"/>
    <property type="molecule type" value="Genomic_DNA"/>
</dbReference>
<accession>A0A1H5TBC7</accession>
<reference evidence="1 2" key="1">
    <citation type="submission" date="2016-10" db="EMBL/GenBank/DDBJ databases">
        <authorList>
            <person name="de Groot N.N."/>
        </authorList>
    </citation>
    <scope>NUCLEOTIDE SEQUENCE [LARGE SCALE GENOMIC DNA]</scope>
    <source>
        <strain evidence="1 2">Nm13</strain>
    </source>
</reference>